<evidence type="ECO:0000313" key="2">
    <source>
        <dbReference type="EMBL" id="MBB5140494.1"/>
    </source>
</evidence>
<comment type="caution">
    <text evidence="2">The sequence shown here is derived from an EMBL/GenBank/DDBJ whole genome shotgun (WGS) entry which is preliminary data.</text>
</comment>
<name>A0A840PGG0_9ACTN</name>
<dbReference type="AlphaFoldDB" id="A0A840PGG0"/>
<reference evidence="2 3" key="1">
    <citation type="submission" date="2020-08" db="EMBL/GenBank/DDBJ databases">
        <title>Genomic Encyclopedia of Type Strains, Phase IV (KMG-IV): sequencing the most valuable type-strain genomes for metagenomic binning, comparative biology and taxonomic classification.</title>
        <authorList>
            <person name="Goeker M."/>
        </authorList>
    </citation>
    <scope>NUCLEOTIDE SEQUENCE [LARGE SCALE GENOMIC DNA]</scope>
    <source>
        <strain evidence="2 3">DSM 45615</strain>
    </source>
</reference>
<dbReference type="EMBL" id="JACHGN010000045">
    <property type="protein sequence ID" value="MBB5140494.1"/>
    <property type="molecule type" value="Genomic_DNA"/>
</dbReference>
<accession>A0A840PGG0</accession>
<evidence type="ECO:0000313" key="3">
    <source>
        <dbReference type="Proteomes" id="UP000578449"/>
    </source>
</evidence>
<keyword evidence="3" id="KW-1185">Reference proteome</keyword>
<sequence length="100" mass="10896">MGLQDVFELAINTYCDALEPPIPANMPADANLKVPRDPHQPPPGTPVDRPTVKPSAVVRLERNTRARLVAACEQEEMGGKAIINDAIEAYLDELNFDGSE</sequence>
<protein>
    <submittedName>
        <fullName evidence="2">Uncharacterized protein</fullName>
    </submittedName>
</protein>
<evidence type="ECO:0000256" key="1">
    <source>
        <dbReference type="SAM" id="MobiDB-lite"/>
    </source>
</evidence>
<organism evidence="2 3">
    <name type="scientific">Thermocatellispora tengchongensis</name>
    <dbReference type="NCBI Taxonomy" id="1073253"/>
    <lineage>
        <taxon>Bacteria</taxon>
        <taxon>Bacillati</taxon>
        <taxon>Actinomycetota</taxon>
        <taxon>Actinomycetes</taxon>
        <taxon>Streptosporangiales</taxon>
        <taxon>Streptosporangiaceae</taxon>
        <taxon>Thermocatellispora</taxon>
    </lineage>
</organism>
<dbReference type="Proteomes" id="UP000578449">
    <property type="component" value="Unassembled WGS sequence"/>
</dbReference>
<gene>
    <name evidence="2" type="ORF">HNP84_010262</name>
</gene>
<feature type="region of interest" description="Disordered" evidence="1">
    <location>
        <begin position="25"/>
        <end position="52"/>
    </location>
</feature>
<proteinExistence type="predicted"/>
<dbReference type="RefSeq" id="WP_185057279.1">
    <property type="nucleotide sequence ID" value="NZ_BAABIX010000005.1"/>
</dbReference>